<gene>
    <name evidence="2" type="ORF">P171DRAFT_46758</name>
</gene>
<evidence type="ECO:0000313" key="3">
    <source>
        <dbReference type="Proteomes" id="UP000799764"/>
    </source>
</evidence>
<evidence type="ECO:0000313" key="2">
    <source>
        <dbReference type="EMBL" id="KAF2443900.1"/>
    </source>
</evidence>
<organism evidence="2 3">
    <name type="scientific">Karstenula rhodostoma CBS 690.94</name>
    <dbReference type="NCBI Taxonomy" id="1392251"/>
    <lineage>
        <taxon>Eukaryota</taxon>
        <taxon>Fungi</taxon>
        <taxon>Dikarya</taxon>
        <taxon>Ascomycota</taxon>
        <taxon>Pezizomycotina</taxon>
        <taxon>Dothideomycetes</taxon>
        <taxon>Pleosporomycetidae</taxon>
        <taxon>Pleosporales</taxon>
        <taxon>Massarineae</taxon>
        <taxon>Didymosphaeriaceae</taxon>
        <taxon>Karstenula</taxon>
    </lineage>
</organism>
<protein>
    <submittedName>
        <fullName evidence="2">Uncharacterized protein</fullName>
    </submittedName>
</protein>
<sequence length="124" mass="13442">MSPCAHLLDAASPLHRTIHALLPPPNTPPIRCVHASSAPPGPLQHISLDCLSVCPYHHESSTPPFPQTSPEHYTRPSRLPTLPALIDAPLRLAHLRSIPTPTHRSDPDQAFPHQSEASPLPKPS</sequence>
<reference evidence="2" key="1">
    <citation type="journal article" date="2020" name="Stud. Mycol.">
        <title>101 Dothideomycetes genomes: a test case for predicting lifestyles and emergence of pathogens.</title>
        <authorList>
            <person name="Haridas S."/>
            <person name="Albert R."/>
            <person name="Binder M."/>
            <person name="Bloem J."/>
            <person name="Labutti K."/>
            <person name="Salamov A."/>
            <person name="Andreopoulos B."/>
            <person name="Baker S."/>
            <person name="Barry K."/>
            <person name="Bills G."/>
            <person name="Bluhm B."/>
            <person name="Cannon C."/>
            <person name="Castanera R."/>
            <person name="Culley D."/>
            <person name="Daum C."/>
            <person name="Ezra D."/>
            <person name="Gonzalez J."/>
            <person name="Henrissat B."/>
            <person name="Kuo A."/>
            <person name="Liang C."/>
            <person name="Lipzen A."/>
            <person name="Lutzoni F."/>
            <person name="Magnuson J."/>
            <person name="Mondo S."/>
            <person name="Nolan M."/>
            <person name="Ohm R."/>
            <person name="Pangilinan J."/>
            <person name="Park H.-J."/>
            <person name="Ramirez L."/>
            <person name="Alfaro M."/>
            <person name="Sun H."/>
            <person name="Tritt A."/>
            <person name="Yoshinaga Y."/>
            <person name="Zwiers L.-H."/>
            <person name="Turgeon B."/>
            <person name="Goodwin S."/>
            <person name="Spatafora J."/>
            <person name="Crous P."/>
            <person name="Grigoriev I."/>
        </authorList>
    </citation>
    <scope>NUCLEOTIDE SEQUENCE</scope>
    <source>
        <strain evidence="2">CBS 690.94</strain>
    </source>
</reference>
<evidence type="ECO:0000256" key="1">
    <source>
        <dbReference type="SAM" id="MobiDB-lite"/>
    </source>
</evidence>
<keyword evidence="3" id="KW-1185">Reference proteome</keyword>
<comment type="caution">
    <text evidence="2">The sequence shown here is derived from an EMBL/GenBank/DDBJ whole genome shotgun (WGS) entry which is preliminary data.</text>
</comment>
<name>A0A9P4UB58_9PLEO</name>
<dbReference type="AlphaFoldDB" id="A0A9P4UB58"/>
<accession>A0A9P4UB58</accession>
<proteinExistence type="predicted"/>
<feature type="region of interest" description="Disordered" evidence="1">
    <location>
        <begin position="93"/>
        <end position="124"/>
    </location>
</feature>
<dbReference type="EMBL" id="MU001502">
    <property type="protein sequence ID" value="KAF2443900.1"/>
    <property type="molecule type" value="Genomic_DNA"/>
</dbReference>
<feature type="region of interest" description="Disordered" evidence="1">
    <location>
        <begin position="60"/>
        <end position="79"/>
    </location>
</feature>
<dbReference type="Proteomes" id="UP000799764">
    <property type="component" value="Unassembled WGS sequence"/>
</dbReference>